<sequence length="388" mass="46224">MAKDRFLLIKAWSYVLWGDIDHVLGHLLIAEITDRIPVVYWPTHCLNNGFVQTNGFELYFEPINSYSIFDLTHPQYTYYPPIWDSDNLLVDDNTKDTWTFRNVGDILGSKANVVVGDVYYNVYELIPFIKKNHAAYGMSVEQVYHYLFNKYIRIKPDINMEIQGFYNSWLKDGHPALAVHVRRVNEELVFDTRDADKFDNQYWNKVYTKVKKESDRIDEKVVKYLKKGKHKEPNKAYHRDIQKLIEKYNIKRIFLLTDCQETLKEYIRIYGSRIVYTDCKRLSADQELTYMENPMVKRRRGIEVVKDACIAAKCDFFIGNDFSHLSHAVTRMKDWPSRNMKLLYWVYRKRKYPINARLVVRKENVFLSFLKRLFGKRVSQEGGYFNAR</sequence>
<evidence type="ECO:0000313" key="1">
    <source>
        <dbReference type="EMBL" id="EMS69952.1"/>
    </source>
</evidence>
<accession>S0FG90</accession>
<dbReference type="STRING" id="1195236.CTER_4355"/>
<dbReference type="EMBL" id="AORV01000061">
    <property type="protein sequence ID" value="EMS69952.1"/>
    <property type="molecule type" value="Genomic_DNA"/>
</dbReference>
<dbReference type="RefSeq" id="WP_004629393.1">
    <property type="nucleotide sequence ID" value="NZ_AORV01000061.1"/>
</dbReference>
<protein>
    <submittedName>
        <fullName evidence="1">GDP-fucose protein O-fucosyltransferase</fullName>
    </submittedName>
</protein>
<keyword evidence="1" id="KW-0328">Glycosyltransferase</keyword>
<dbReference type="eggNOG" id="ENOG5033TN9">
    <property type="taxonomic scope" value="Bacteria"/>
</dbReference>
<dbReference type="CDD" id="cd11296">
    <property type="entry name" value="O-FucT_like"/>
    <property type="match status" value="1"/>
</dbReference>
<dbReference type="GO" id="GO:0016757">
    <property type="term" value="F:glycosyltransferase activity"/>
    <property type="evidence" value="ECO:0007669"/>
    <property type="project" value="UniProtKB-KW"/>
</dbReference>
<organism evidence="1 2">
    <name type="scientific">Ruminiclostridium cellobioparum subsp. termitidis CT1112</name>
    <dbReference type="NCBI Taxonomy" id="1195236"/>
    <lineage>
        <taxon>Bacteria</taxon>
        <taxon>Bacillati</taxon>
        <taxon>Bacillota</taxon>
        <taxon>Clostridia</taxon>
        <taxon>Eubacteriales</taxon>
        <taxon>Oscillospiraceae</taxon>
        <taxon>Ruminiclostridium</taxon>
    </lineage>
</organism>
<dbReference type="PATRIC" id="fig|1195236.3.peg.4535"/>
<reference evidence="1 2" key="1">
    <citation type="journal article" date="2013" name="Genome Announc.">
        <title>Draft Genome Sequence of the Cellulolytic, Mesophilic, Anaerobic Bacterium Clostridium termitidis Strain CT1112 (DSM 5398).</title>
        <authorList>
            <person name="Lal S."/>
            <person name="Ramachandran U."/>
            <person name="Zhang X."/>
            <person name="Munir R."/>
            <person name="Sparling R."/>
            <person name="Levin D.B."/>
        </authorList>
    </citation>
    <scope>NUCLEOTIDE SEQUENCE [LARGE SCALE GENOMIC DNA]</scope>
    <source>
        <strain evidence="1 2">CT1112</strain>
    </source>
</reference>
<gene>
    <name evidence="1" type="ORF">CTER_4355</name>
</gene>
<keyword evidence="2" id="KW-1185">Reference proteome</keyword>
<dbReference type="AlphaFoldDB" id="S0FG90"/>
<evidence type="ECO:0000313" key="2">
    <source>
        <dbReference type="Proteomes" id="UP000014155"/>
    </source>
</evidence>
<proteinExistence type="predicted"/>
<comment type="caution">
    <text evidence="1">The sequence shown here is derived from an EMBL/GenBank/DDBJ whole genome shotgun (WGS) entry which is preliminary data.</text>
</comment>
<dbReference type="Gene3D" id="3.40.50.11350">
    <property type="match status" value="1"/>
</dbReference>
<dbReference type="Proteomes" id="UP000014155">
    <property type="component" value="Unassembled WGS sequence"/>
</dbReference>
<keyword evidence="1" id="KW-0808">Transferase</keyword>
<name>S0FG90_RUMCE</name>